<dbReference type="Proteomes" id="UP000308652">
    <property type="component" value="Unassembled WGS sequence"/>
</dbReference>
<dbReference type="STRING" id="68775.A0A5C3LXS9"/>
<keyword evidence="1" id="KW-0472">Membrane</keyword>
<evidence type="ECO:0000313" key="3">
    <source>
        <dbReference type="Proteomes" id="UP000308652"/>
    </source>
</evidence>
<reference evidence="2 3" key="1">
    <citation type="journal article" date="2019" name="Nat. Ecol. Evol.">
        <title>Megaphylogeny resolves global patterns of mushroom evolution.</title>
        <authorList>
            <person name="Varga T."/>
            <person name="Krizsan K."/>
            <person name="Foldi C."/>
            <person name="Dima B."/>
            <person name="Sanchez-Garcia M."/>
            <person name="Sanchez-Ramirez S."/>
            <person name="Szollosi G.J."/>
            <person name="Szarkandi J.G."/>
            <person name="Papp V."/>
            <person name="Albert L."/>
            <person name="Andreopoulos W."/>
            <person name="Angelini C."/>
            <person name="Antonin V."/>
            <person name="Barry K.W."/>
            <person name="Bougher N.L."/>
            <person name="Buchanan P."/>
            <person name="Buyck B."/>
            <person name="Bense V."/>
            <person name="Catcheside P."/>
            <person name="Chovatia M."/>
            <person name="Cooper J."/>
            <person name="Damon W."/>
            <person name="Desjardin D."/>
            <person name="Finy P."/>
            <person name="Geml J."/>
            <person name="Haridas S."/>
            <person name="Hughes K."/>
            <person name="Justo A."/>
            <person name="Karasinski D."/>
            <person name="Kautmanova I."/>
            <person name="Kiss B."/>
            <person name="Kocsube S."/>
            <person name="Kotiranta H."/>
            <person name="LaButti K.M."/>
            <person name="Lechner B.E."/>
            <person name="Liimatainen K."/>
            <person name="Lipzen A."/>
            <person name="Lukacs Z."/>
            <person name="Mihaltcheva S."/>
            <person name="Morgado L.N."/>
            <person name="Niskanen T."/>
            <person name="Noordeloos M.E."/>
            <person name="Ohm R.A."/>
            <person name="Ortiz-Santana B."/>
            <person name="Ovrebo C."/>
            <person name="Racz N."/>
            <person name="Riley R."/>
            <person name="Savchenko A."/>
            <person name="Shiryaev A."/>
            <person name="Soop K."/>
            <person name="Spirin V."/>
            <person name="Szebenyi C."/>
            <person name="Tomsovsky M."/>
            <person name="Tulloss R.E."/>
            <person name="Uehling J."/>
            <person name="Grigoriev I.V."/>
            <person name="Vagvolgyi C."/>
            <person name="Papp T."/>
            <person name="Martin F.M."/>
            <person name="Miettinen O."/>
            <person name="Hibbett D.S."/>
            <person name="Nagy L.G."/>
        </authorList>
    </citation>
    <scope>NUCLEOTIDE SEQUENCE [LARGE SCALE GENOMIC DNA]</scope>
    <source>
        <strain evidence="2 3">CBS 166.37</strain>
    </source>
</reference>
<keyword evidence="3" id="KW-1185">Reference proteome</keyword>
<organism evidence="2 3">
    <name type="scientific">Crucibulum laeve</name>
    <dbReference type="NCBI Taxonomy" id="68775"/>
    <lineage>
        <taxon>Eukaryota</taxon>
        <taxon>Fungi</taxon>
        <taxon>Dikarya</taxon>
        <taxon>Basidiomycota</taxon>
        <taxon>Agaricomycotina</taxon>
        <taxon>Agaricomycetes</taxon>
        <taxon>Agaricomycetidae</taxon>
        <taxon>Agaricales</taxon>
        <taxon>Agaricineae</taxon>
        <taxon>Nidulariaceae</taxon>
        <taxon>Crucibulum</taxon>
    </lineage>
</organism>
<accession>A0A5C3LXS9</accession>
<feature type="transmembrane region" description="Helical" evidence="1">
    <location>
        <begin position="168"/>
        <end position="196"/>
    </location>
</feature>
<feature type="transmembrane region" description="Helical" evidence="1">
    <location>
        <begin position="123"/>
        <end position="148"/>
    </location>
</feature>
<name>A0A5C3LXS9_9AGAR</name>
<gene>
    <name evidence="2" type="ORF">BDQ12DRAFT_608172</name>
</gene>
<keyword evidence="1" id="KW-0812">Transmembrane</keyword>
<feature type="transmembrane region" description="Helical" evidence="1">
    <location>
        <begin position="75"/>
        <end position="95"/>
    </location>
</feature>
<keyword evidence="1" id="KW-1133">Transmembrane helix</keyword>
<evidence type="ECO:0000256" key="1">
    <source>
        <dbReference type="SAM" id="Phobius"/>
    </source>
</evidence>
<dbReference type="AlphaFoldDB" id="A0A5C3LXS9"/>
<evidence type="ECO:0000313" key="2">
    <source>
        <dbReference type="EMBL" id="TFK37213.1"/>
    </source>
</evidence>
<protein>
    <submittedName>
        <fullName evidence="2">Uncharacterized protein</fullName>
    </submittedName>
</protein>
<feature type="transmembrane region" description="Helical" evidence="1">
    <location>
        <begin position="45"/>
        <end position="63"/>
    </location>
</feature>
<proteinExistence type="predicted"/>
<dbReference type="OrthoDB" id="3062801at2759"/>
<dbReference type="EMBL" id="ML213609">
    <property type="protein sequence ID" value="TFK37213.1"/>
    <property type="molecule type" value="Genomic_DNA"/>
</dbReference>
<sequence length="263" mass="29691">MALETARRRVTLSENALHPDAYHRYINLKNSWEFFVNSLIKEWKILNIVSVLLLSAILTILQIDSAASDPIIRYSALLSMVCALVSLLYGCVYIIRFTTMRKTHKAAAWAAEGRSKTHILWNVWVLLALPATWLSWSILLYITCIIAFVWRTGTSGDIVPESALQDVIWPRIVISATLGLGIVYFILIMITFNCYGDVMDRRWKARIDEWVQEGLRVADQIPVENGPDSARAVEIGAEISLSVISTSESDCIPDGEREGREDF</sequence>